<dbReference type="Proteomes" id="UP000617145">
    <property type="component" value="Unassembled WGS sequence"/>
</dbReference>
<reference evidence="7" key="2">
    <citation type="submission" date="2020-09" db="EMBL/GenBank/DDBJ databases">
        <authorList>
            <person name="Sun Q."/>
            <person name="Zhou Y."/>
        </authorList>
    </citation>
    <scope>NUCLEOTIDE SEQUENCE</scope>
    <source>
        <strain evidence="7">CGMCC 1.15762</strain>
    </source>
</reference>
<feature type="transmembrane region" description="Helical" evidence="5">
    <location>
        <begin position="201"/>
        <end position="220"/>
    </location>
</feature>
<evidence type="ECO:0000256" key="4">
    <source>
        <dbReference type="ARBA" id="ARBA00023136"/>
    </source>
</evidence>
<evidence type="ECO:0000256" key="1">
    <source>
        <dbReference type="ARBA" id="ARBA00004141"/>
    </source>
</evidence>
<keyword evidence="2 5" id="KW-0812">Transmembrane</keyword>
<dbReference type="AlphaFoldDB" id="A0A8J2ZMY8"/>
<dbReference type="PANTHER" id="PTHR23514:SF13">
    <property type="entry name" value="INNER MEMBRANE PROTEIN YBJJ"/>
    <property type="match status" value="1"/>
</dbReference>
<protein>
    <submittedName>
        <fullName evidence="7">Putative transporter y4wD</fullName>
    </submittedName>
</protein>
<reference evidence="7" key="1">
    <citation type="journal article" date="2014" name="Int. J. Syst. Evol. Microbiol.">
        <title>Complete genome sequence of Corynebacterium casei LMG S-19264T (=DSM 44701T), isolated from a smear-ripened cheese.</title>
        <authorList>
            <consortium name="US DOE Joint Genome Institute (JGI-PGF)"/>
            <person name="Walter F."/>
            <person name="Albersmeier A."/>
            <person name="Kalinowski J."/>
            <person name="Ruckert C."/>
        </authorList>
    </citation>
    <scope>NUCLEOTIDE SEQUENCE</scope>
    <source>
        <strain evidence="7">CGMCC 1.15762</strain>
    </source>
</reference>
<dbReference type="InterPro" id="IPR011701">
    <property type="entry name" value="MFS"/>
</dbReference>
<comment type="caution">
    <text evidence="7">The sequence shown here is derived from an EMBL/GenBank/DDBJ whole genome shotgun (WGS) entry which is preliminary data.</text>
</comment>
<evidence type="ECO:0000256" key="2">
    <source>
        <dbReference type="ARBA" id="ARBA00022692"/>
    </source>
</evidence>
<dbReference type="Gene3D" id="1.20.1250.20">
    <property type="entry name" value="MFS general substrate transporter like domains"/>
    <property type="match status" value="2"/>
</dbReference>
<keyword evidence="3 5" id="KW-1133">Transmembrane helix</keyword>
<dbReference type="CDD" id="cd17393">
    <property type="entry name" value="MFS_MosC_like"/>
    <property type="match status" value="1"/>
</dbReference>
<feature type="transmembrane region" description="Helical" evidence="5">
    <location>
        <begin position="295"/>
        <end position="315"/>
    </location>
</feature>
<proteinExistence type="predicted"/>
<dbReference type="EMBL" id="BMJV01000011">
    <property type="protein sequence ID" value="GGG85398.1"/>
    <property type="molecule type" value="Genomic_DNA"/>
</dbReference>
<organism evidence="7 8">
    <name type="scientific">Salipiger pallidus</name>
    <dbReference type="NCBI Taxonomy" id="1775170"/>
    <lineage>
        <taxon>Bacteria</taxon>
        <taxon>Pseudomonadati</taxon>
        <taxon>Pseudomonadota</taxon>
        <taxon>Alphaproteobacteria</taxon>
        <taxon>Rhodobacterales</taxon>
        <taxon>Roseobacteraceae</taxon>
        <taxon>Salipiger</taxon>
    </lineage>
</organism>
<accession>A0A8J2ZMY8</accession>
<comment type="subcellular location">
    <subcellularLocation>
        <location evidence="1">Membrane</location>
        <topology evidence="1">Multi-pass membrane protein</topology>
    </subcellularLocation>
</comment>
<evidence type="ECO:0000313" key="8">
    <source>
        <dbReference type="Proteomes" id="UP000617145"/>
    </source>
</evidence>
<feature type="transmembrane region" description="Helical" evidence="5">
    <location>
        <begin position="136"/>
        <end position="153"/>
    </location>
</feature>
<feature type="domain" description="Major facilitator superfamily (MFS) profile" evidence="6">
    <location>
        <begin position="202"/>
        <end position="383"/>
    </location>
</feature>
<evidence type="ECO:0000259" key="6">
    <source>
        <dbReference type="PROSITE" id="PS50850"/>
    </source>
</evidence>
<dbReference type="InterPro" id="IPR020846">
    <property type="entry name" value="MFS_dom"/>
</dbReference>
<feature type="transmembrane region" description="Helical" evidence="5">
    <location>
        <begin position="327"/>
        <end position="350"/>
    </location>
</feature>
<dbReference type="PROSITE" id="PS50850">
    <property type="entry name" value="MFS"/>
    <property type="match status" value="1"/>
</dbReference>
<dbReference type="GO" id="GO:0016020">
    <property type="term" value="C:membrane"/>
    <property type="evidence" value="ECO:0007669"/>
    <property type="project" value="UniProtKB-SubCell"/>
</dbReference>
<evidence type="ECO:0000313" key="7">
    <source>
        <dbReference type="EMBL" id="GGG85398.1"/>
    </source>
</evidence>
<feature type="transmembrane region" description="Helical" evidence="5">
    <location>
        <begin position="159"/>
        <end position="180"/>
    </location>
</feature>
<evidence type="ECO:0000256" key="3">
    <source>
        <dbReference type="ARBA" id="ARBA00022989"/>
    </source>
</evidence>
<feature type="transmembrane region" description="Helical" evidence="5">
    <location>
        <begin position="42"/>
        <end position="61"/>
    </location>
</feature>
<sequence length="383" mass="38866">MPAIITPWRAVAAAFALNGILLGCWASRIPAVVSDLELSESALGVLLLFMGVGALVSFPVAGRLSDHFGAVRVARWIAAACLLSIVLVGLSGTTALMAGALLFFGMCHGAMDVTMNSWASEVERHMARPVMSSFHAMWSLGAGLGAAGGYLATSTETGVALHFTLAALVTGAVFGPFLALRWSSVIRRSVRTGAVFALPRGPLIAVGVVALGSGLGEGAVTDWSAVFLRDALGADESRATLGFAVFSVTMVAMRLCAGPMIERLGPVTVARTGGIVAAAGYLLCVLTPAPWVGLAGFMLVGVGLAAVVPMAFSRAANDPEIPAGQAIASVATLGYGAMLLGPPAIGFIAHATSLRVAFLVVAICAALIAVLAGSLRAPGLGRD</sequence>
<dbReference type="GO" id="GO:0022857">
    <property type="term" value="F:transmembrane transporter activity"/>
    <property type="evidence" value="ECO:0007669"/>
    <property type="project" value="InterPro"/>
</dbReference>
<feature type="transmembrane region" description="Helical" evidence="5">
    <location>
        <begin position="356"/>
        <end position="375"/>
    </location>
</feature>
<feature type="transmembrane region" description="Helical" evidence="5">
    <location>
        <begin position="73"/>
        <end position="90"/>
    </location>
</feature>
<name>A0A8J2ZMY8_9RHOB</name>
<feature type="transmembrane region" description="Helical" evidence="5">
    <location>
        <begin position="269"/>
        <end position="289"/>
    </location>
</feature>
<dbReference type="Pfam" id="PF07690">
    <property type="entry name" value="MFS_1"/>
    <property type="match status" value="2"/>
</dbReference>
<keyword evidence="8" id="KW-1185">Reference proteome</keyword>
<dbReference type="SUPFAM" id="SSF103473">
    <property type="entry name" value="MFS general substrate transporter"/>
    <property type="match status" value="1"/>
</dbReference>
<gene>
    <name evidence="7" type="ORF">GCM10011415_39550</name>
</gene>
<dbReference type="RefSeq" id="WP_188792022.1">
    <property type="nucleotide sequence ID" value="NZ_BMJV01000011.1"/>
</dbReference>
<dbReference type="InterPro" id="IPR051788">
    <property type="entry name" value="MFS_Transporter"/>
</dbReference>
<dbReference type="PANTHER" id="PTHR23514">
    <property type="entry name" value="BYPASS OF STOP CODON PROTEIN 6"/>
    <property type="match status" value="1"/>
</dbReference>
<evidence type="ECO:0000256" key="5">
    <source>
        <dbReference type="SAM" id="Phobius"/>
    </source>
</evidence>
<dbReference type="InterPro" id="IPR036259">
    <property type="entry name" value="MFS_trans_sf"/>
</dbReference>
<keyword evidence="4 5" id="KW-0472">Membrane</keyword>